<keyword evidence="2" id="KW-0560">Oxidoreductase</keyword>
<name>A0A346NQW0_9ALTE</name>
<dbReference type="Gene3D" id="3.40.50.720">
    <property type="entry name" value="NAD(P)-binding Rossmann-like Domain"/>
    <property type="match status" value="1"/>
</dbReference>
<accession>A0A346NQW0</accession>
<protein>
    <submittedName>
        <fullName evidence="5">SDR family oxidoreductase</fullName>
    </submittedName>
</protein>
<dbReference type="PRINTS" id="PR00080">
    <property type="entry name" value="SDRFAMILY"/>
</dbReference>
<evidence type="ECO:0000256" key="3">
    <source>
        <dbReference type="RuleBase" id="RU000363"/>
    </source>
</evidence>
<dbReference type="InterPro" id="IPR036291">
    <property type="entry name" value="NAD(P)-bd_dom_sf"/>
</dbReference>
<dbReference type="Proteomes" id="UP000262073">
    <property type="component" value="Chromosome"/>
</dbReference>
<dbReference type="PANTHER" id="PTHR44196:SF1">
    <property type="entry name" value="DEHYDROGENASE_REDUCTASE SDR FAMILY MEMBER 7B"/>
    <property type="match status" value="1"/>
</dbReference>
<feature type="domain" description="Ketoreductase" evidence="4">
    <location>
        <begin position="8"/>
        <end position="164"/>
    </location>
</feature>
<dbReference type="GO" id="GO:0016491">
    <property type="term" value="F:oxidoreductase activity"/>
    <property type="evidence" value="ECO:0007669"/>
    <property type="project" value="UniProtKB-KW"/>
</dbReference>
<sequence length="281" mass="30877">MNIQWQNQVILVTGASGGIGHAVAKAFDEKGAHLILTGRNEIRLKELQQSLKHHHTIVAADISHHEGRVKLIHVCERLPVSMLINNAGTTHVGEFTNAPIESVVTTNLLSPMLLTQALLPLLSQRPQAHVVNVGSALGSIGFAAHSTYCATKFGIKGWSEALHREYHNSNIRFHYLAPRATSTKINDERAVALNKALGNQVDTPEVVAQALIKLVEQNKTRFSIGFAERFFAKLNAILPTIVDNALAKKLPIIKHHTFSKREQSARIDNAQNTNELSSKVI</sequence>
<gene>
    <name evidence="5" type="ORF">D0Y50_17065</name>
</gene>
<dbReference type="RefSeq" id="WP_075607105.1">
    <property type="nucleotide sequence ID" value="NZ_CP031769.1"/>
</dbReference>
<dbReference type="AlphaFoldDB" id="A0A346NQW0"/>
<evidence type="ECO:0000256" key="2">
    <source>
        <dbReference type="ARBA" id="ARBA00023002"/>
    </source>
</evidence>
<dbReference type="Pfam" id="PF00106">
    <property type="entry name" value="adh_short"/>
    <property type="match status" value="1"/>
</dbReference>
<dbReference type="SUPFAM" id="SSF51735">
    <property type="entry name" value="NAD(P)-binding Rossmann-fold domains"/>
    <property type="match status" value="1"/>
</dbReference>
<evidence type="ECO:0000259" key="4">
    <source>
        <dbReference type="SMART" id="SM00822"/>
    </source>
</evidence>
<dbReference type="OrthoDB" id="4690547at2"/>
<proteinExistence type="inferred from homology"/>
<dbReference type="GO" id="GO:0016020">
    <property type="term" value="C:membrane"/>
    <property type="evidence" value="ECO:0007669"/>
    <property type="project" value="TreeGrafter"/>
</dbReference>
<keyword evidence="6" id="KW-1185">Reference proteome</keyword>
<dbReference type="KEGG" id="salm:D0Y50_17065"/>
<organism evidence="5 6">
    <name type="scientific">Salinimonas sediminis</name>
    <dbReference type="NCBI Taxonomy" id="2303538"/>
    <lineage>
        <taxon>Bacteria</taxon>
        <taxon>Pseudomonadati</taxon>
        <taxon>Pseudomonadota</taxon>
        <taxon>Gammaproteobacteria</taxon>
        <taxon>Alteromonadales</taxon>
        <taxon>Alteromonadaceae</taxon>
        <taxon>Alteromonas/Salinimonas group</taxon>
        <taxon>Salinimonas</taxon>
    </lineage>
</organism>
<dbReference type="PANTHER" id="PTHR44196">
    <property type="entry name" value="DEHYDROGENASE/REDUCTASE SDR FAMILY MEMBER 7B"/>
    <property type="match status" value="1"/>
</dbReference>
<reference evidence="5 6" key="1">
    <citation type="submission" date="2018-08" db="EMBL/GenBank/DDBJ databases">
        <title>Salinimonas sediminis sp. nov., a piezophilic bacterium isolated from a deep-sea sediment sample from the New Britain Trench.</title>
        <authorList>
            <person name="Cao J."/>
        </authorList>
    </citation>
    <scope>NUCLEOTIDE SEQUENCE [LARGE SCALE GENOMIC DNA]</scope>
    <source>
        <strain evidence="5 6">N102</strain>
    </source>
</reference>
<comment type="similarity">
    <text evidence="1 3">Belongs to the short-chain dehydrogenases/reductases (SDR) family.</text>
</comment>
<dbReference type="EMBL" id="CP031769">
    <property type="protein sequence ID" value="AXR07917.1"/>
    <property type="molecule type" value="Genomic_DNA"/>
</dbReference>
<dbReference type="NCBIfam" id="NF006565">
    <property type="entry name" value="PRK09072.1"/>
    <property type="match status" value="1"/>
</dbReference>
<evidence type="ECO:0000313" key="5">
    <source>
        <dbReference type="EMBL" id="AXR07917.1"/>
    </source>
</evidence>
<dbReference type="InterPro" id="IPR020904">
    <property type="entry name" value="Sc_DH/Rdtase_CS"/>
</dbReference>
<dbReference type="InterPro" id="IPR002347">
    <property type="entry name" value="SDR_fam"/>
</dbReference>
<dbReference type="InterPro" id="IPR057326">
    <property type="entry name" value="KR_dom"/>
</dbReference>
<evidence type="ECO:0000313" key="6">
    <source>
        <dbReference type="Proteomes" id="UP000262073"/>
    </source>
</evidence>
<evidence type="ECO:0000256" key="1">
    <source>
        <dbReference type="ARBA" id="ARBA00006484"/>
    </source>
</evidence>
<dbReference type="PROSITE" id="PS00061">
    <property type="entry name" value="ADH_SHORT"/>
    <property type="match status" value="1"/>
</dbReference>
<dbReference type="SMART" id="SM00822">
    <property type="entry name" value="PKS_KR"/>
    <property type="match status" value="1"/>
</dbReference>
<dbReference type="PRINTS" id="PR00081">
    <property type="entry name" value="GDHRDH"/>
</dbReference>